<dbReference type="EMBL" id="CAJNNV010024598">
    <property type="protein sequence ID" value="CAE8610259.1"/>
    <property type="molecule type" value="Genomic_DNA"/>
</dbReference>
<evidence type="ECO:0000313" key="2">
    <source>
        <dbReference type="EMBL" id="CAE8610259.1"/>
    </source>
</evidence>
<feature type="compositionally biased region" description="Low complexity" evidence="1">
    <location>
        <begin position="1"/>
        <end position="12"/>
    </location>
</feature>
<keyword evidence="3" id="KW-1185">Reference proteome</keyword>
<proteinExistence type="predicted"/>
<accession>A0A813FEJ8</accession>
<comment type="caution">
    <text evidence="2">The sequence shown here is derived from an EMBL/GenBank/DDBJ whole genome shotgun (WGS) entry which is preliminary data.</text>
</comment>
<feature type="non-terminal residue" evidence="2">
    <location>
        <position position="1"/>
    </location>
</feature>
<protein>
    <submittedName>
        <fullName evidence="2">Uncharacterized protein</fullName>
    </submittedName>
</protein>
<dbReference type="AlphaFoldDB" id="A0A813FEJ8"/>
<organism evidence="2 3">
    <name type="scientific">Polarella glacialis</name>
    <name type="common">Dinoflagellate</name>
    <dbReference type="NCBI Taxonomy" id="89957"/>
    <lineage>
        <taxon>Eukaryota</taxon>
        <taxon>Sar</taxon>
        <taxon>Alveolata</taxon>
        <taxon>Dinophyceae</taxon>
        <taxon>Suessiales</taxon>
        <taxon>Suessiaceae</taxon>
        <taxon>Polarella</taxon>
    </lineage>
</organism>
<evidence type="ECO:0000256" key="1">
    <source>
        <dbReference type="SAM" id="MobiDB-lite"/>
    </source>
</evidence>
<feature type="compositionally biased region" description="Low complexity" evidence="1">
    <location>
        <begin position="115"/>
        <end position="137"/>
    </location>
</feature>
<sequence>GSSCASTSCSGRSGHGAESELRSQQPPLLGMKPQLLESRRRIQVGRSLALQELLRIDDEAHRIVAALARKGIRCVIEEADPSALCSEFNSGLARKMQRLEAWSQEEEELPRCSAGPLPLSEWGSGSGSGPLPSHSESWPLRAPET</sequence>
<feature type="region of interest" description="Disordered" evidence="1">
    <location>
        <begin position="103"/>
        <end position="145"/>
    </location>
</feature>
<evidence type="ECO:0000313" key="3">
    <source>
        <dbReference type="Proteomes" id="UP000654075"/>
    </source>
</evidence>
<name>A0A813FEJ8_POLGL</name>
<reference evidence="2" key="1">
    <citation type="submission" date="2021-02" db="EMBL/GenBank/DDBJ databases">
        <authorList>
            <person name="Dougan E. K."/>
            <person name="Rhodes N."/>
            <person name="Thang M."/>
            <person name="Chan C."/>
        </authorList>
    </citation>
    <scope>NUCLEOTIDE SEQUENCE</scope>
</reference>
<feature type="region of interest" description="Disordered" evidence="1">
    <location>
        <begin position="1"/>
        <end position="29"/>
    </location>
</feature>
<gene>
    <name evidence="2" type="ORF">PGLA1383_LOCUS28088</name>
</gene>
<dbReference type="Proteomes" id="UP000654075">
    <property type="component" value="Unassembled WGS sequence"/>
</dbReference>
<dbReference type="OrthoDB" id="438479at2759"/>